<proteinExistence type="predicted"/>
<accession>D3BUV3</accession>
<dbReference type="FunCoup" id="D3BUV3">
    <property type="interactions" value="805"/>
</dbReference>
<dbReference type="Proteomes" id="UP000001396">
    <property type="component" value="Unassembled WGS sequence"/>
</dbReference>
<dbReference type="OMA" id="NCIDHIN"/>
<comment type="caution">
    <text evidence="1">The sequence shown here is derived from an EMBL/GenBank/DDBJ whole genome shotgun (WGS) entry which is preliminary data.</text>
</comment>
<sequence length="533" mass="62237">MNVDELEEGEHEEQDYNPAVVVVNLQQQQIGGSNKVDSSPFDKLSFDNIFKVYLDNKDQSTILLEQKLKDNKTTSSPTAIETYRLQFNRLLYILNQHDNIDESIDFILLFYSIAINNINNNNNNDHEKLDDLYKLFNNNVHLWFDRPPQSTERMESIIHISNIIEKNDKHIDLLYIILIPLLWEQSDRLINNIIRYIGSLVSFSISMEFYKILEYIDLFQQSLKPHYKPNVISLPNNNDNDNNDDNIDNDNNYILPTTLNQLFDSQQRCSDNSNNQVNWSNENAWSFMFYLTNQLLIDHLILFESNSFEQLPRNSYRFSSSLLKIILSYYLNPLNTVDIPNSETIIPKLISMVINHWIISRPLIIVEIPSGIDMNMNSDNKNNNNNNNITTILQLIVRICIFGSSFQHFDLISGHIDRIHSTLLNLLYKLDNNINNNNDSNNNNRNDNYTKLKDIIKSNLSIDFFLNCIDHINNSNNNKESVLYMTNRLAQIIQLLCQLKENEENDDNNNMKLKESLTKLSVKTPLISMILKK</sequence>
<dbReference type="AlphaFoldDB" id="D3BUV3"/>
<name>D3BUV3_HETP5</name>
<evidence type="ECO:0000313" key="1">
    <source>
        <dbReference type="EMBL" id="EFA74891.1"/>
    </source>
</evidence>
<dbReference type="GeneID" id="31367393"/>
<reference evidence="1 2" key="1">
    <citation type="journal article" date="2011" name="Genome Res.">
        <title>Phylogeny-wide analysis of social amoeba genomes highlights ancient origins for complex intercellular communication.</title>
        <authorList>
            <person name="Heidel A.J."/>
            <person name="Lawal H.M."/>
            <person name="Felder M."/>
            <person name="Schilde C."/>
            <person name="Helps N.R."/>
            <person name="Tunggal B."/>
            <person name="Rivero F."/>
            <person name="John U."/>
            <person name="Schleicher M."/>
            <person name="Eichinger L."/>
            <person name="Platzer M."/>
            <person name="Noegel A.A."/>
            <person name="Schaap P."/>
            <person name="Gloeckner G."/>
        </authorList>
    </citation>
    <scope>NUCLEOTIDE SEQUENCE [LARGE SCALE GENOMIC DNA]</scope>
    <source>
        <strain evidence="2">ATCC 26659 / Pp 5 / PN500</strain>
    </source>
</reference>
<keyword evidence="2" id="KW-1185">Reference proteome</keyword>
<dbReference type="EMBL" id="ADBJ01000060">
    <property type="protein sequence ID" value="EFA74891.1"/>
    <property type="molecule type" value="Genomic_DNA"/>
</dbReference>
<dbReference type="PANTHER" id="PTHR36911">
    <property type="entry name" value="LIM ZINC-BINDING DOMAIN-CONTAINING PROTEIN-RELATED"/>
    <property type="match status" value="1"/>
</dbReference>
<dbReference type="RefSeq" id="XP_020427025.1">
    <property type="nucleotide sequence ID" value="XM_020582671.1"/>
</dbReference>
<dbReference type="PANTHER" id="PTHR36911:SF1">
    <property type="entry name" value="LIM ZINC-BINDING DOMAIN-CONTAINING PROTEIN"/>
    <property type="match status" value="1"/>
</dbReference>
<dbReference type="InParanoid" id="D3BUV3"/>
<protein>
    <submittedName>
        <fullName evidence="1">Uncharacterized protein</fullName>
    </submittedName>
</protein>
<evidence type="ECO:0000313" key="2">
    <source>
        <dbReference type="Proteomes" id="UP000001396"/>
    </source>
</evidence>
<organism evidence="1 2">
    <name type="scientific">Heterostelium pallidum (strain ATCC 26659 / Pp 5 / PN500)</name>
    <name type="common">Cellular slime mold</name>
    <name type="synonym">Polysphondylium pallidum</name>
    <dbReference type="NCBI Taxonomy" id="670386"/>
    <lineage>
        <taxon>Eukaryota</taxon>
        <taxon>Amoebozoa</taxon>
        <taxon>Evosea</taxon>
        <taxon>Eumycetozoa</taxon>
        <taxon>Dictyostelia</taxon>
        <taxon>Acytosteliales</taxon>
        <taxon>Acytosteliaceae</taxon>
        <taxon>Heterostelium</taxon>
    </lineage>
</organism>
<gene>
    <name evidence="1" type="ORF">PPL_11925</name>
</gene>